<accession>A0A0A3IR46</accession>
<proteinExistence type="predicted"/>
<keyword evidence="1" id="KW-0812">Transmembrane</keyword>
<keyword evidence="3" id="KW-1185">Reference proteome</keyword>
<name>A0A0A3IR46_9BACI</name>
<keyword evidence="1" id="KW-0472">Membrane</keyword>
<sequence length="259" mass="28434">MNNFLTLFTKEFREAWRSLKFVWMPLLFIVLGIMDPLTNYFMEDILGAVGNLPEGFMLTMPELHPIDILSASTSQFQSIGLVVLVATMASAISRERQNGMATLLYVRPISFTALFMSKWAVASLLGIISGVAGYAGSLYYTVLLYGSVEAGAFIKMLGTYCLWILLVMAVTLACSAMFNTAVAMTFAILLLPVGLMIDSIIGSFWSLSPWKLSAYGLQFISGKTSEYYTETLFLTVILIIAAVLLGILYAKRNAATAKI</sequence>
<dbReference type="Proteomes" id="UP000030437">
    <property type="component" value="Unassembled WGS sequence"/>
</dbReference>
<dbReference type="Pfam" id="PF12679">
    <property type="entry name" value="ABC2_membrane_2"/>
    <property type="match status" value="1"/>
</dbReference>
<feature type="transmembrane region" description="Helical" evidence="1">
    <location>
        <begin position="113"/>
        <end position="140"/>
    </location>
</feature>
<dbReference type="AlphaFoldDB" id="A0A0A3IR46"/>
<keyword evidence="1" id="KW-1133">Transmembrane helix</keyword>
<feature type="transmembrane region" description="Helical" evidence="1">
    <location>
        <begin position="186"/>
        <end position="207"/>
    </location>
</feature>
<gene>
    <name evidence="2" type="ORF">CD32_04010</name>
</gene>
<evidence type="ECO:0000313" key="3">
    <source>
        <dbReference type="Proteomes" id="UP000030437"/>
    </source>
</evidence>
<dbReference type="RefSeq" id="WP_036151531.1">
    <property type="nucleotide sequence ID" value="NZ_AVCX01000015.1"/>
</dbReference>
<dbReference type="STRING" id="1220589.CD32_04010"/>
<dbReference type="GO" id="GO:0005886">
    <property type="term" value="C:plasma membrane"/>
    <property type="evidence" value="ECO:0007669"/>
    <property type="project" value="UniProtKB-SubCell"/>
</dbReference>
<feature type="transmembrane region" description="Helical" evidence="1">
    <location>
        <begin position="152"/>
        <end position="174"/>
    </location>
</feature>
<dbReference type="GO" id="GO:0140359">
    <property type="term" value="F:ABC-type transporter activity"/>
    <property type="evidence" value="ECO:0007669"/>
    <property type="project" value="InterPro"/>
</dbReference>
<feature type="transmembrane region" description="Helical" evidence="1">
    <location>
        <begin position="21"/>
        <end position="42"/>
    </location>
</feature>
<feature type="transmembrane region" description="Helical" evidence="1">
    <location>
        <begin position="75"/>
        <end position="92"/>
    </location>
</feature>
<dbReference type="eggNOG" id="COG1277">
    <property type="taxonomic scope" value="Bacteria"/>
</dbReference>
<dbReference type="OrthoDB" id="4187110at2"/>
<dbReference type="EMBL" id="JPVP01000048">
    <property type="protein sequence ID" value="KGR87201.1"/>
    <property type="molecule type" value="Genomic_DNA"/>
</dbReference>
<comment type="caution">
    <text evidence="2">The sequence shown here is derived from an EMBL/GenBank/DDBJ whole genome shotgun (WGS) entry which is preliminary data.</text>
</comment>
<protein>
    <submittedName>
        <fullName evidence="2">ABC transporter permease</fullName>
    </submittedName>
</protein>
<reference evidence="2 3" key="1">
    <citation type="submission" date="2014-02" db="EMBL/GenBank/DDBJ databases">
        <title>Draft genome sequence of Lysinibacillus odysseyi NBRC 100172.</title>
        <authorList>
            <person name="Zhang F."/>
            <person name="Wang G."/>
            <person name="Zhang L."/>
        </authorList>
    </citation>
    <scope>NUCLEOTIDE SEQUENCE [LARGE SCALE GENOMIC DNA]</scope>
    <source>
        <strain evidence="2 3">NBRC 100172</strain>
    </source>
</reference>
<organism evidence="2 3">
    <name type="scientific">Lysinibacillus odysseyi 34hs-1 = NBRC 100172</name>
    <dbReference type="NCBI Taxonomy" id="1220589"/>
    <lineage>
        <taxon>Bacteria</taxon>
        <taxon>Bacillati</taxon>
        <taxon>Bacillota</taxon>
        <taxon>Bacilli</taxon>
        <taxon>Bacillales</taxon>
        <taxon>Bacillaceae</taxon>
        <taxon>Lysinibacillus</taxon>
    </lineage>
</organism>
<evidence type="ECO:0000313" key="2">
    <source>
        <dbReference type="EMBL" id="KGR87201.1"/>
    </source>
</evidence>
<evidence type="ECO:0000256" key="1">
    <source>
        <dbReference type="SAM" id="Phobius"/>
    </source>
</evidence>
<feature type="transmembrane region" description="Helical" evidence="1">
    <location>
        <begin position="227"/>
        <end position="250"/>
    </location>
</feature>